<protein>
    <submittedName>
        <fullName evidence="3">Uncharacterized protein</fullName>
    </submittedName>
</protein>
<organism evidence="3 4">
    <name type="scientific">Sedimenticola thiotaurini</name>
    <dbReference type="NCBI Taxonomy" id="1543721"/>
    <lineage>
        <taxon>Bacteria</taxon>
        <taxon>Pseudomonadati</taxon>
        <taxon>Pseudomonadota</taxon>
        <taxon>Gammaproteobacteria</taxon>
        <taxon>Chromatiales</taxon>
        <taxon>Sedimenticolaceae</taxon>
        <taxon>Sedimenticola</taxon>
    </lineage>
</organism>
<accession>A0A558D158</accession>
<comment type="caution">
    <text evidence="3">The sequence shown here is derived from an EMBL/GenBank/DDBJ whole genome shotgun (WGS) entry which is preliminary data.</text>
</comment>
<evidence type="ECO:0000313" key="3">
    <source>
        <dbReference type="EMBL" id="TVT54750.1"/>
    </source>
</evidence>
<feature type="region of interest" description="Disordered" evidence="2">
    <location>
        <begin position="1"/>
        <end position="47"/>
    </location>
</feature>
<proteinExistence type="predicted"/>
<feature type="coiled-coil region" evidence="1">
    <location>
        <begin position="77"/>
        <end position="135"/>
    </location>
</feature>
<evidence type="ECO:0000256" key="2">
    <source>
        <dbReference type="SAM" id="MobiDB-lite"/>
    </source>
</evidence>
<sequence length="164" mass="19124">MARKKQVSKELSPSISKRARRPAKVSTKKSASVTADNVDTVDRPRRGRPVSVAVMKRKLELLQTRVQSEKLKRKQQLSNAQLKINTLLEEKRVLRNELKLFKARLQQMESEQKRAAKHELNKRRLEEARKLAVERFLTKWDKNHQVGTTLSGRKKRKPGRPRKS</sequence>
<feature type="compositionally biased region" description="Polar residues" evidence="2">
    <location>
        <begin position="28"/>
        <end position="37"/>
    </location>
</feature>
<evidence type="ECO:0000256" key="1">
    <source>
        <dbReference type="SAM" id="Coils"/>
    </source>
</evidence>
<evidence type="ECO:0000313" key="4">
    <source>
        <dbReference type="Proteomes" id="UP000317355"/>
    </source>
</evidence>
<dbReference type="AlphaFoldDB" id="A0A558D158"/>
<feature type="compositionally biased region" description="Basic residues" evidence="2">
    <location>
        <begin position="17"/>
        <end position="27"/>
    </location>
</feature>
<dbReference type="EMBL" id="VMRY01000040">
    <property type="protein sequence ID" value="TVT54750.1"/>
    <property type="molecule type" value="Genomic_DNA"/>
</dbReference>
<name>A0A558D158_9GAMM</name>
<gene>
    <name evidence="3" type="ORF">FHK82_09570</name>
</gene>
<keyword evidence="1" id="KW-0175">Coiled coil</keyword>
<feature type="compositionally biased region" description="Basic residues" evidence="2">
    <location>
        <begin position="152"/>
        <end position="164"/>
    </location>
</feature>
<dbReference type="Proteomes" id="UP000317355">
    <property type="component" value="Unassembled WGS sequence"/>
</dbReference>
<feature type="region of interest" description="Disordered" evidence="2">
    <location>
        <begin position="144"/>
        <end position="164"/>
    </location>
</feature>
<reference evidence="3 4" key="1">
    <citation type="submission" date="2019-07" db="EMBL/GenBank/DDBJ databases">
        <title>The pathways for chlorine oxyanion respiration interact through the shared metabolite chlorate.</title>
        <authorList>
            <person name="Barnum T.P."/>
            <person name="Cheng Y."/>
            <person name="Hill K.A."/>
            <person name="Lucas L.N."/>
            <person name="Carlson H.K."/>
            <person name="Coates J.D."/>
        </authorList>
    </citation>
    <scope>NUCLEOTIDE SEQUENCE [LARGE SCALE GENOMIC DNA]</scope>
    <source>
        <strain evidence="3">BK-3</strain>
    </source>
</reference>